<accession>A0A383C016</accession>
<dbReference type="Gene3D" id="2.40.128.630">
    <property type="match status" value="1"/>
</dbReference>
<evidence type="ECO:0000313" key="1">
    <source>
        <dbReference type="EMBL" id="SVE25423.1"/>
    </source>
</evidence>
<dbReference type="AlphaFoldDB" id="A0A383C016"/>
<reference evidence="1" key="1">
    <citation type="submission" date="2018-05" db="EMBL/GenBank/DDBJ databases">
        <authorList>
            <person name="Lanie J.A."/>
            <person name="Ng W.-L."/>
            <person name="Kazmierczak K.M."/>
            <person name="Andrzejewski T.M."/>
            <person name="Davidsen T.M."/>
            <person name="Wayne K.J."/>
            <person name="Tettelin H."/>
            <person name="Glass J.I."/>
            <person name="Rusch D."/>
            <person name="Podicherti R."/>
            <person name="Tsui H.-C.T."/>
            <person name="Winkler M.E."/>
        </authorList>
    </citation>
    <scope>NUCLEOTIDE SEQUENCE</scope>
</reference>
<feature type="non-terminal residue" evidence="1">
    <location>
        <position position="1"/>
    </location>
</feature>
<dbReference type="SUPFAM" id="SSF50998">
    <property type="entry name" value="Quinoprotein alcohol dehydrogenase-like"/>
    <property type="match status" value="1"/>
</dbReference>
<dbReference type="InterPro" id="IPR011047">
    <property type="entry name" value="Quinoprotein_ADH-like_sf"/>
</dbReference>
<proteinExistence type="predicted"/>
<name>A0A383C016_9ZZZZ</name>
<organism evidence="1">
    <name type="scientific">marine metagenome</name>
    <dbReference type="NCBI Taxonomy" id="408172"/>
    <lineage>
        <taxon>unclassified sequences</taxon>
        <taxon>metagenomes</taxon>
        <taxon>ecological metagenomes</taxon>
    </lineage>
</organism>
<protein>
    <submittedName>
        <fullName evidence="1">Uncharacterized protein</fullName>
    </submittedName>
</protein>
<sequence length="209" mass="22758">PMWRRSRESGQRAHDHAMMSKKAAYLGESQSMSSGLDDDFSVNLDSSVGFASAPHAAKLKAAHRHVGVSTVAGAWAYQGSRASYSKGKFYQAGSGSVDCTDKKTGKSWKTEFTGKEVNLDDQIFLPPSMGKDYLYLSSRYGHLLSVDQDNGSTGFCYQTGHPMSFQPCLAQGSVYLGTNHGGLMCLQTGQDDASDWHMWGGNAQHNKTR</sequence>
<gene>
    <name evidence="1" type="ORF">METZ01_LOCUS478277</name>
</gene>
<dbReference type="EMBL" id="UINC01204614">
    <property type="protein sequence ID" value="SVE25423.1"/>
    <property type="molecule type" value="Genomic_DNA"/>
</dbReference>